<sequence length="912" mass="105138">MVQVNPEEYLLNFFKENGFVRKRCKKCGEYFWTLNTEFDTCQDAPCVEYFFDSIPVKRPLSVREARQTFLTFFEKRGHKILDPRPVVARWREDLYLTIASIVLFQPHVTSGLVPPPANPLVVSQPCIRLEDIDNVGLTMGRHLTLFEMGGHHAFNERNGKFIYWKDETVRYSFEFFTKEIGIPPELLVFKESWWEGGGNAGPSFEVTVGGLEPATLVFMQYKKNGNNLEPIPLQIVDTGYGIERIAWFTQKTPTAFHAIYGDLVNEFRKKLGLEEPPKEYYKAAFRYVGLLDPSSEQSVSMFIKNISKHSGFDEESVKAFLQNDMKLFTILDHSKTLAYMLGDGIVPSNQGEGYLARLVLRRALRTLYLINPEIDFTDFIEKQIEYWKQDNYKLKEFHNYIINVVQYEQKKFYELVKEKIPKLLQTVVSNPSFETFEKIYKEQGIPPELIVNEAKKKNISIEVPFDFYSKIARESSRPKLGKKQEVTTRLEWLNNIPPTELLFHVDPYLRESDAKILAAKENMLVLDKTIFYPLGGGQSSDKGSIEVDGKIYNVVNVEKYDEHVIHYLDKNIEKDAEKLIGSSCKLKIDWSVRYLNMRHHTSTHILLGVLRKVLGQHVWQAGAEKTPEKARLDVTHYEVPDPATIRRIEDEANKVVLERLPVITKFMDKNEAEERYGFVLYQGGVPMSKRIRIVEIPGHDVEACFGTHVSNTGEVGGIKIINVAKLQDGIIRFEFVSGTQVTNYASKLESILNEVSKEVETESPLLLNRVKKLNQEFEQMKNRLNLYRDIYSEVFRENLKSKAEVINGIRLFVYKDEIDDEEFTTELLKEITREMREIIVIRIFKNAKGTSIEVSEGRESSEKLNATEIIKALSSYGCKGGGKKDHAQCTSEQEINVDDVWKMVKELLEKKG</sequence>
<dbReference type="CDD" id="cd00673">
    <property type="entry name" value="AlaRS_core"/>
    <property type="match status" value="1"/>
</dbReference>
<evidence type="ECO:0000256" key="6">
    <source>
        <dbReference type="ARBA" id="ARBA00022741"/>
    </source>
</evidence>
<dbReference type="InterPro" id="IPR018162">
    <property type="entry name" value="Ala-tRNA-ligase_IIc_anticod-bd"/>
</dbReference>
<evidence type="ECO:0000256" key="3">
    <source>
        <dbReference type="ARBA" id="ARBA00022555"/>
    </source>
</evidence>
<dbReference type="InterPro" id="IPR018164">
    <property type="entry name" value="Ala-tRNA-synth_IIc_N"/>
</dbReference>
<dbReference type="NCBIfam" id="TIGR00344">
    <property type="entry name" value="alaS"/>
    <property type="match status" value="1"/>
</dbReference>
<evidence type="ECO:0000256" key="7">
    <source>
        <dbReference type="ARBA" id="ARBA00022833"/>
    </source>
</evidence>
<keyword evidence="9 12" id="KW-0694">RNA-binding</keyword>
<accession>A0A2J6N385</accession>
<evidence type="ECO:0000256" key="4">
    <source>
        <dbReference type="ARBA" id="ARBA00022598"/>
    </source>
</evidence>
<keyword evidence="10 12" id="KW-0648">Protein biosynthesis</keyword>
<dbReference type="GO" id="GO:0004813">
    <property type="term" value="F:alanine-tRNA ligase activity"/>
    <property type="evidence" value="ECO:0007669"/>
    <property type="project" value="UniProtKB-UniRule"/>
</dbReference>
<dbReference type="InterPro" id="IPR050058">
    <property type="entry name" value="Ala-tRNA_ligase"/>
</dbReference>
<dbReference type="EMBL" id="PNIM01000006">
    <property type="protein sequence ID" value="PMB75795.1"/>
    <property type="molecule type" value="Genomic_DNA"/>
</dbReference>
<dbReference type="SUPFAM" id="SSF55186">
    <property type="entry name" value="ThrRS/AlaRS common domain"/>
    <property type="match status" value="1"/>
</dbReference>
<dbReference type="Pfam" id="PF01411">
    <property type="entry name" value="tRNA-synt_2c"/>
    <property type="match status" value="1"/>
</dbReference>
<dbReference type="AlphaFoldDB" id="A0A2J6N385"/>
<comment type="cofactor">
    <cofactor evidence="12">
        <name>Zn(2+)</name>
        <dbReference type="ChEBI" id="CHEBI:29105"/>
    </cofactor>
    <text evidence="12">Binds 1 zinc ion per subunit.</text>
</comment>
<dbReference type="EMBL" id="JADEZV010000001">
    <property type="protein sequence ID" value="MBE9390642.1"/>
    <property type="molecule type" value="Genomic_DNA"/>
</dbReference>
<evidence type="ECO:0000256" key="12">
    <source>
        <dbReference type="HAMAP-Rule" id="MF_00036"/>
    </source>
</evidence>
<evidence type="ECO:0000259" key="13">
    <source>
        <dbReference type="PROSITE" id="PS50860"/>
    </source>
</evidence>
<dbReference type="GO" id="GO:0000049">
    <property type="term" value="F:tRNA binding"/>
    <property type="evidence" value="ECO:0007669"/>
    <property type="project" value="UniProtKB-KW"/>
</dbReference>
<dbReference type="GO" id="GO:0005524">
    <property type="term" value="F:ATP binding"/>
    <property type="evidence" value="ECO:0007669"/>
    <property type="project" value="UniProtKB-UniRule"/>
</dbReference>
<reference evidence="15 16" key="1">
    <citation type="submission" date="2018-01" db="EMBL/GenBank/DDBJ databases">
        <title>Metagenomic assembled genomes from two thermal pools in the Uzon Caldera, Kamchatka, Russia.</title>
        <authorList>
            <person name="Wilkins L."/>
            <person name="Ettinger C."/>
        </authorList>
    </citation>
    <scope>NUCLEOTIDE SEQUENCE [LARGE SCALE GENOMIC DNA]</scope>
    <source>
        <strain evidence="15">ZAV-06</strain>
    </source>
</reference>
<evidence type="ECO:0000313" key="15">
    <source>
        <dbReference type="EMBL" id="PMB75795.1"/>
    </source>
</evidence>
<evidence type="ECO:0000256" key="9">
    <source>
        <dbReference type="ARBA" id="ARBA00022884"/>
    </source>
</evidence>
<dbReference type="Proteomes" id="UP000652307">
    <property type="component" value="Unassembled WGS sequence"/>
</dbReference>
<gene>
    <name evidence="12" type="primary">alaS</name>
    <name evidence="15" type="ORF">C0188_01650</name>
    <name evidence="14" type="ORF">IOK49_00880</name>
</gene>
<dbReference type="Pfam" id="PF07973">
    <property type="entry name" value="tRNA_SAD"/>
    <property type="match status" value="1"/>
</dbReference>
<dbReference type="PRINTS" id="PR00980">
    <property type="entry name" value="TRNASYNTHALA"/>
</dbReference>
<dbReference type="PROSITE" id="PS50860">
    <property type="entry name" value="AA_TRNA_LIGASE_II_ALA"/>
    <property type="match status" value="1"/>
</dbReference>
<dbReference type="GO" id="GO:0008270">
    <property type="term" value="F:zinc ion binding"/>
    <property type="evidence" value="ECO:0007669"/>
    <property type="project" value="UniProtKB-UniRule"/>
</dbReference>
<evidence type="ECO:0000313" key="16">
    <source>
        <dbReference type="Proteomes" id="UP000237153"/>
    </source>
</evidence>
<keyword evidence="4 12" id="KW-0436">Ligase</keyword>
<comment type="function">
    <text evidence="12">Catalyzes the attachment of alanine to tRNA(Ala) in a two-step reaction: alanine is first activated by ATP to form Ala-AMP and then transferred to the acceptor end of tRNA(Ala). Also edits incorrectly charged Ser-tRNA(Ala) and Gly-tRNA(Ala) via its editing domain.</text>
</comment>
<dbReference type="SUPFAM" id="SSF50447">
    <property type="entry name" value="Translation proteins"/>
    <property type="match status" value="1"/>
</dbReference>
<comment type="similarity">
    <text evidence="1 12">Belongs to the class-II aminoacyl-tRNA synthetase family.</text>
</comment>
<evidence type="ECO:0000256" key="5">
    <source>
        <dbReference type="ARBA" id="ARBA00022723"/>
    </source>
</evidence>
<proteinExistence type="inferred from homology"/>
<feature type="binding site" evidence="12">
    <location>
        <position position="600"/>
    </location>
    <ligand>
        <name>Zn(2+)</name>
        <dbReference type="ChEBI" id="CHEBI:29105"/>
    </ligand>
</feature>
<evidence type="ECO:0000256" key="11">
    <source>
        <dbReference type="ARBA" id="ARBA00023146"/>
    </source>
</evidence>
<comment type="domain">
    <text evidence="12">Consists of three domains; the N-terminal catalytic domain, the editing domain and the C-terminal C-Ala domain. The editing domain removes incorrectly charged amino acids, while the C-Ala domain, along with tRNA(Ala), serves as a bridge to cooperatively bring together the editing and aminoacylation centers thus stimulating deacylation of misacylated tRNAs.</text>
</comment>
<dbReference type="SUPFAM" id="SSF101353">
    <property type="entry name" value="Putative anticodon-binding domain of alanyl-tRNA synthetase (AlaRS)"/>
    <property type="match status" value="1"/>
</dbReference>
<dbReference type="Gene3D" id="3.30.54.20">
    <property type="match status" value="1"/>
</dbReference>
<dbReference type="EC" id="6.1.1.7" evidence="12"/>
<comment type="subcellular location">
    <subcellularLocation>
        <location evidence="12">Cytoplasm</location>
    </subcellularLocation>
</comment>
<dbReference type="Proteomes" id="UP000237153">
    <property type="component" value="Unassembled WGS sequence"/>
</dbReference>
<dbReference type="InterPro" id="IPR018163">
    <property type="entry name" value="Thr/Ala-tRNA-synth_IIc_edit"/>
</dbReference>
<dbReference type="Gene3D" id="2.40.30.130">
    <property type="match status" value="1"/>
</dbReference>
<keyword evidence="7 12" id="KW-0862">Zinc</keyword>
<keyword evidence="8 12" id="KW-0067">ATP-binding</keyword>
<dbReference type="GO" id="GO:0005737">
    <property type="term" value="C:cytoplasm"/>
    <property type="evidence" value="ECO:0007669"/>
    <property type="project" value="UniProtKB-SubCell"/>
</dbReference>
<dbReference type="InterPro" id="IPR002318">
    <property type="entry name" value="Ala-tRNA-lgiase_IIc"/>
</dbReference>
<dbReference type="PANTHER" id="PTHR11777">
    <property type="entry name" value="ALANYL-TRNA SYNTHETASE"/>
    <property type="match status" value="1"/>
</dbReference>
<feature type="domain" description="Alanyl-transfer RNA synthetases family profile" evidence="13">
    <location>
        <begin position="60"/>
        <end position="747"/>
    </location>
</feature>
<dbReference type="SMART" id="SM00863">
    <property type="entry name" value="tRNA_SAD"/>
    <property type="match status" value="1"/>
</dbReference>
<dbReference type="PANTHER" id="PTHR11777:SF9">
    <property type="entry name" value="ALANINE--TRNA LIGASE, CYTOPLASMIC"/>
    <property type="match status" value="1"/>
</dbReference>
<dbReference type="GO" id="GO:0006419">
    <property type="term" value="P:alanyl-tRNA aminoacylation"/>
    <property type="evidence" value="ECO:0007669"/>
    <property type="project" value="UniProtKB-UniRule"/>
</dbReference>
<keyword evidence="6 12" id="KW-0547">Nucleotide-binding</keyword>
<feature type="binding site" evidence="12">
    <location>
        <position position="704"/>
    </location>
    <ligand>
        <name>Zn(2+)</name>
        <dbReference type="ChEBI" id="CHEBI:29105"/>
    </ligand>
</feature>
<feature type="binding site" evidence="12">
    <location>
        <position position="708"/>
    </location>
    <ligand>
        <name>Zn(2+)</name>
        <dbReference type="ChEBI" id="CHEBI:29105"/>
    </ligand>
</feature>
<evidence type="ECO:0000256" key="10">
    <source>
        <dbReference type="ARBA" id="ARBA00022917"/>
    </source>
</evidence>
<reference evidence="14" key="2">
    <citation type="submission" date="2020-10" db="EMBL/GenBank/DDBJ databases">
        <title>Fervidococcus fontis strain 3639Fd - the first crenarchaeon capable of growth on lipids.</title>
        <authorList>
            <person name="Kochetkova T.V."/>
            <person name="Elcheninov A.G."/>
            <person name="Toschakov S.V."/>
            <person name="Kublanov I.V."/>
        </authorList>
    </citation>
    <scope>NUCLEOTIDE SEQUENCE</scope>
    <source>
        <strain evidence="14">3639Fd</strain>
    </source>
</reference>
<dbReference type="GO" id="GO:0002161">
    <property type="term" value="F:aminoacyl-tRNA deacylase activity"/>
    <property type="evidence" value="ECO:0007669"/>
    <property type="project" value="TreeGrafter"/>
</dbReference>
<evidence type="ECO:0000256" key="2">
    <source>
        <dbReference type="ARBA" id="ARBA00022490"/>
    </source>
</evidence>
<organism evidence="15 16">
    <name type="scientific">Fervidicoccus fontis</name>
    <dbReference type="NCBI Taxonomy" id="683846"/>
    <lineage>
        <taxon>Archaea</taxon>
        <taxon>Thermoproteota</taxon>
        <taxon>Thermoprotei</taxon>
        <taxon>Fervidicoccales</taxon>
        <taxon>Fervidicoccaceae</taxon>
        <taxon>Fervidicoccus</taxon>
    </lineage>
</organism>
<dbReference type="Gene3D" id="3.10.310.40">
    <property type="match status" value="1"/>
</dbReference>
<dbReference type="InterPro" id="IPR045864">
    <property type="entry name" value="aa-tRNA-synth_II/BPL/LPL"/>
</dbReference>
<protein>
    <recommendedName>
        <fullName evidence="12">Alanine--tRNA ligase</fullName>
        <ecNumber evidence="12">6.1.1.7</ecNumber>
    </recommendedName>
    <alternativeName>
        <fullName evidence="12">Alanyl-tRNA synthetase</fullName>
        <shortName evidence="12">AlaRS</shortName>
    </alternativeName>
</protein>
<dbReference type="InterPro" id="IPR022429">
    <property type="entry name" value="Ala-tRNA_lgiase_arc"/>
</dbReference>
<feature type="binding site" evidence="12">
    <location>
        <position position="604"/>
    </location>
    <ligand>
        <name>Zn(2+)</name>
        <dbReference type="ChEBI" id="CHEBI:29105"/>
    </ligand>
</feature>
<comment type="caution">
    <text evidence="15">The sequence shown here is derived from an EMBL/GenBank/DDBJ whole genome shotgun (WGS) entry which is preliminary data.</text>
</comment>
<keyword evidence="11 12" id="KW-0030">Aminoacyl-tRNA synthetase</keyword>
<dbReference type="InterPro" id="IPR018165">
    <property type="entry name" value="Ala-tRNA-synth_IIc_core"/>
</dbReference>
<dbReference type="RefSeq" id="WP_193803279.1">
    <property type="nucleotide sequence ID" value="NZ_JADEZV010000001.1"/>
</dbReference>
<dbReference type="InterPro" id="IPR012947">
    <property type="entry name" value="tRNA_SAD"/>
</dbReference>
<keyword evidence="2 12" id="KW-0963">Cytoplasm</keyword>
<dbReference type="FunFam" id="3.30.54.20:FF:000004">
    <property type="entry name" value="Alanine--tRNA ligase"/>
    <property type="match status" value="1"/>
</dbReference>
<comment type="catalytic activity">
    <reaction evidence="12">
        <text>tRNA(Ala) + L-alanine + ATP = L-alanyl-tRNA(Ala) + AMP + diphosphate</text>
        <dbReference type="Rhea" id="RHEA:12540"/>
        <dbReference type="Rhea" id="RHEA-COMP:9657"/>
        <dbReference type="Rhea" id="RHEA-COMP:9923"/>
        <dbReference type="ChEBI" id="CHEBI:30616"/>
        <dbReference type="ChEBI" id="CHEBI:33019"/>
        <dbReference type="ChEBI" id="CHEBI:57972"/>
        <dbReference type="ChEBI" id="CHEBI:78442"/>
        <dbReference type="ChEBI" id="CHEBI:78497"/>
        <dbReference type="ChEBI" id="CHEBI:456215"/>
        <dbReference type="EC" id="6.1.1.7"/>
    </reaction>
</comment>
<keyword evidence="5 12" id="KW-0479">Metal-binding</keyword>
<dbReference type="HAMAP" id="MF_00036_A">
    <property type="entry name" value="Ala_tRNA_synth_A"/>
    <property type="match status" value="1"/>
</dbReference>
<keyword evidence="3 12" id="KW-0820">tRNA-binding</keyword>
<dbReference type="NCBIfam" id="TIGR03683">
    <property type="entry name" value="A-tRNA_syn_arch"/>
    <property type="match status" value="1"/>
</dbReference>
<evidence type="ECO:0000256" key="8">
    <source>
        <dbReference type="ARBA" id="ARBA00022840"/>
    </source>
</evidence>
<dbReference type="Pfam" id="PF02272">
    <property type="entry name" value="DHHA1"/>
    <property type="match status" value="1"/>
</dbReference>
<dbReference type="Gene3D" id="3.30.930.10">
    <property type="entry name" value="Bira Bifunctional Protein, Domain 2"/>
    <property type="match status" value="1"/>
</dbReference>
<evidence type="ECO:0000256" key="1">
    <source>
        <dbReference type="ARBA" id="ARBA00008226"/>
    </source>
</evidence>
<name>A0A2J6N385_9CREN</name>
<evidence type="ECO:0000313" key="14">
    <source>
        <dbReference type="EMBL" id="MBE9390642.1"/>
    </source>
</evidence>
<dbReference type="InterPro" id="IPR009000">
    <property type="entry name" value="Transl_B-barrel_sf"/>
</dbReference>
<dbReference type="InterPro" id="IPR003156">
    <property type="entry name" value="DHHA1_dom"/>
</dbReference>
<dbReference type="Gene3D" id="3.30.980.10">
    <property type="entry name" value="Threonyl-trna Synthetase, Chain A, domain 2"/>
    <property type="match status" value="1"/>
</dbReference>
<dbReference type="SUPFAM" id="SSF55681">
    <property type="entry name" value="Class II aaRS and biotin synthetases"/>
    <property type="match status" value="1"/>
</dbReference>